<evidence type="ECO:0000313" key="2">
    <source>
        <dbReference type="Proteomes" id="UP001064971"/>
    </source>
</evidence>
<proteinExistence type="predicted"/>
<dbReference type="EMBL" id="AP026560">
    <property type="protein sequence ID" value="BDP43043.1"/>
    <property type="molecule type" value="Genomic_DNA"/>
</dbReference>
<organism evidence="1 2">
    <name type="scientific">Deinococcus aetherius</name>
    <dbReference type="NCBI Taxonomy" id="200252"/>
    <lineage>
        <taxon>Bacteria</taxon>
        <taxon>Thermotogati</taxon>
        <taxon>Deinococcota</taxon>
        <taxon>Deinococci</taxon>
        <taxon>Deinococcales</taxon>
        <taxon>Deinococcaceae</taxon>
        <taxon>Deinococcus</taxon>
    </lineage>
</organism>
<name>A0ABM8AGW7_9DEIO</name>
<protein>
    <submittedName>
        <fullName evidence="1">Uncharacterized protein</fullName>
    </submittedName>
</protein>
<reference evidence="1" key="1">
    <citation type="submission" date="2022-07" db="EMBL/GenBank/DDBJ databases">
        <title>Complete Genome Sequence of the Radioresistant Bacterium Deinococcus aetherius ST0316, Isolated from the Air Dust collected in Lower Stratosphere above Japan.</title>
        <authorList>
            <person name="Satoh K."/>
            <person name="Hagiwara K."/>
            <person name="Katsumata K."/>
            <person name="Kubo A."/>
            <person name="Yokobori S."/>
            <person name="Yamagishi A."/>
            <person name="Oono Y."/>
            <person name="Narumi I."/>
        </authorList>
    </citation>
    <scope>NUCLEOTIDE SEQUENCE</scope>
    <source>
        <strain evidence="1">ST0316</strain>
    </source>
</reference>
<gene>
    <name evidence="1" type="ORF">DAETH_30120</name>
</gene>
<accession>A0ABM8AGW7</accession>
<evidence type="ECO:0000313" key="1">
    <source>
        <dbReference type="EMBL" id="BDP43043.1"/>
    </source>
</evidence>
<keyword evidence="2" id="KW-1185">Reference proteome</keyword>
<dbReference type="Proteomes" id="UP001064971">
    <property type="component" value="Chromosome"/>
</dbReference>
<sequence>MGTGFTMMLWVLSRGVAWAGAARGRSRAAVRAVRMAGFFMRIPPVRAADAPGESRLMLLGGLAELTVVPPA</sequence>